<evidence type="ECO:0000256" key="15">
    <source>
        <dbReference type="PIRSR" id="PIRSR602401-1"/>
    </source>
</evidence>
<evidence type="ECO:0000256" key="8">
    <source>
        <dbReference type="ARBA" id="ARBA00022824"/>
    </source>
</evidence>
<evidence type="ECO:0000256" key="11">
    <source>
        <dbReference type="ARBA" id="ARBA00023004"/>
    </source>
</evidence>
<comment type="similarity">
    <text evidence="4 16">Belongs to the cytochrome P450 family.</text>
</comment>
<keyword evidence="10 16" id="KW-0560">Oxidoreductase</keyword>
<dbReference type="AlphaFoldDB" id="A0AAU9V8S9"/>
<comment type="subcellular location">
    <subcellularLocation>
        <location evidence="3">Endoplasmic reticulum membrane</location>
        <topology evidence="3">Peripheral membrane protein</topology>
    </subcellularLocation>
    <subcellularLocation>
        <location evidence="2">Microsome membrane</location>
        <topology evidence="2">Peripheral membrane protein</topology>
    </subcellularLocation>
</comment>
<dbReference type="PRINTS" id="PR00463">
    <property type="entry name" value="EP450I"/>
</dbReference>
<dbReference type="GO" id="GO:0005789">
    <property type="term" value="C:endoplasmic reticulum membrane"/>
    <property type="evidence" value="ECO:0007669"/>
    <property type="project" value="UniProtKB-SubCell"/>
</dbReference>
<dbReference type="InterPro" id="IPR002401">
    <property type="entry name" value="Cyt_P450_E_grp-I"/>
</dbReference>
<keyword evidence="11 15" id="KW-0408">Iron</keyword>
<name>A0AAU9V8S9_EUPED</name>
<dbReference type="InterPro" id="IPR036396">
    <property type="entry name" value="Cyt_P450_sf"/>
</dbReference>
<evidence type="ECO:0000256" key="13">
    <source>
        <dbReference type="ARBA" id="ARBA00023136"/>
    </source>
</evidence>
<comment type="cofactor">
    <cofactor evidence="1 15">
        <name>heme</name>
        <dbReference type="ChEBI" id="CHEBI:30413"/>
    </cofactor>
</comment>
<comment type="caution">
    <text evidence="17">The sequence shown here is derived from an EMBL/GenBank/DDBJ whole genome shotgun (WGS) entry which is preliminary data.</text>
</comment>
<keyword evidence="12 16" id="KW-0503">Monooxygenase</keyword>
<dbReference type="PANTHER" id="PTHR24292">
    <property type="entry name" value="CYTOCHROME P450"/>
    <property type="match status" value="1"/>
</dbReference>
<feature type="binding site" description="axial binding residue" evidence="15">
    <location>
        <position position="168"/>
    </location>
    <ligand>
        <name>heme</name>
        <dbReference type="ChEBI" id="CHEBI:30413"/>
    </ligand>
    <ligandPart>
        <name>Fe</name>
        <dbReference type="ChEBI" id="CHEBI:18248"/>
    </ligandPart>
</feature>
<keyword evidence="9" id="KW-0492">Microsome</keyword>
<comment type="catalytic activity">
    <reaction evidence="14">
        <text>an organic molecule + reduced [NADPH--hemoprotein reductase] + O2 = an alcohol + oxidized [NADPH--hemoprotein reductase] + H2O + H(+)</text>
        <dbReference type="Rhea" id="RHEA:17149"/>
        <dbReference type="Rhea" id="RHEA-COMP:11964"/>
        <dbReference type="Rhea" id="RHEA-COMP:11965"/>
        <dbReference type="ChEBI" id="CHEBI:15377"/>
        <dbReference type="ChEBI" id="CHEBI:15378"/>
        <dbReference type="ChEBI" id="CHEBI:15379"/>
        <dbReference type="ChEBI" id="CHEBI:30879"/>
        <dbReference type="ChEBI" id="CHEBI:57618"/>
        <dbReference type="ChEBI" id="CHEBI:58210"/>
        <dbReference type="ChEBI" id="CHEBI:142491"/>
        <dbReference type="EC" id="1.14.14.1"/>
    </reaction>
</comment>
<dbReference type="EMBL" id="CAKOGL010000030">
    <property type="protein sequence ID" value="CAH2107638.1"/>
    <property type="molecule type" value="Genomic_DNA"/>
</dbReference>
<evidence type="ECO:0000313" key="17">
    <source>
        <dbReference type="EMBL" id="CAH2107638.1"/>
    </source>
</evidence>
<sequence>MNPDGTPKEVELEMDLTCMIAQVFAFFAAGFETTSSATSCLLHELAYNQEIQKNIQKEIDEVLMKYDNRLCYEAVAEMTLLNLALKESLRMYPPLKILTRVCANQYKISQLDVTIDSGVSIIIPLHALQNDGKHFDKPEQFRPERFANNQNIKSSYVYMPFGMGPRNCIGYRLGQMQSLAGVAALLQNFSVEPSEKTRRKLKLDLGLNKKTVKDGVPLKLLSRIKLP</sequence>
<dbReference type="InterPro" id="IPR017972">
    <property type="entry name" value="Cyt_P450_CS"/>
</dbReference>
<keyword evidence="18" id="KW-1185">Reference proteome</keyword>
<dbReference type="GO" id="GO:0005506">
    <property type="term" value="F:iron ion binding"/>
    <property type="evidence" value="ECO:0007669"/>
    <property type="project" value="InterPro"/>
</dbReference>
<keyword evidence="6 15" id="KW-0349">Heme</keyword>
<dbReference type="PRINTS" id="PR00385">
    <property type="entry name" value="P450"/>
</dbReference>
<dbReference type="GO" id="GO:0016712">
    <property type="term" value="F:oxidoreductase activity, acting on paired donors, with incorporation or reduction of molecular oxygen, reduced flavin or flavoprotein as one donor, and incorporation of one atom of oxygen"/>
    <property type="evidence" value="ECO:0007669"/>
    <property type="project" value="UniProtKB-EC"/>
</dbReference>
<dbReference type="Proteomes" id="UP001153954">
    <property type="component" value="Unassembled WGS sequence"/>
</dbReference>
<evidence type="ECO:0000256" key="3">
    <source>
        <dbReference type="ARBA" id="ARBA00004406"/>
    </source>
</evidence>
<dbReference type="Pfam" id="PF00067">
    <property type="entry name" value="p450"/>
    <property type="match status" value="1"/>
</dbReference>
<evidence type="ECO:0000256" key="4">
    <source>
        <dbReference type="ARBA" id="ARBA00010617"/>
    </source>
</evidence>
<evidence type="ECO:0000256" key="14">
    <source>
        <dbReference type="ARBA" id="ARBA00047827"/>
    </source>
</evidence>
<accession>A0AAU9V8S9</accession>
<evidence type="ECO:0000256" key="5">
    <source>
        <dbReference type="ARBA" id="ARBA00012109"/>
    </source>
</evidence>
<evidence type="ECO:0000256" key="2">
    <source>
        <dbReference type="ARBA" id="ARBA00004174"/>
    </source>
</evidence>
<gene>
    <name evidence="17" type="ORF">EEDITHA_LOCUS21650</name>
</gene>
<evidence type="ECO:0000256" key="10">
    <source>
        <dbReference type="ARBA" id="ARBA00023002"/>
    </source>
</evidence>
<dbReference type="GO" id="GO:0020037">
    <property type="term" value="F:heme binding"/>
    <property type="evidence" value="ECO:0007669"/>
    <property type="project" value="InterPro"/>
</dbReference>
<proteinExistence type="inferred from homology"/>
<dbReference type="Gene3D" id="1.10.630.10">
    <property type="entry name" value="Cytochrome P450"/>
    <property type="match status" value="1"/>
</dbReference>
<evidence type="ECO:0000256" key="16">
    <source>
        <dbReference type="RuleBase" id="RU000461"/>
    </source>
</evidence>
<keyword evidence="13" id="KW-0472">Membrane</keyword>
<organism evidence="17 18">
    <name type="scientific">Euphydryas editha</name>
    <name type="common">Edith's checkerspot</name>
    <dbReference type="NCBI Taxonomy" id="104508"/>
    <lineage>
        <taxon>Eukaryota</taxon>
        <taxon>Metazoa</taxon>
        <taxon>Ecdysozoa</taxon>
        <taxon>Arthropoda</taxon>
        <taxon>Hexapoda</taxon>
        <taxon>Insecta</taxon>
        <taxon>Pterygota</taxon>
        <taxon>Neoptera</taxon>
        <taxon>Endopterygota</taxon>
        <taxon>Lepidoptera</taxon>
        <taxon>Glossata</taxon>
        <taxon>Ditrysia</taxon>
        <taxon>Papilionoidea</taxon>
        <taxon>Nymphalidae</taxon>
        <taxon>Nymphalinae</taxon>
        <taxon>Euphydryas</taxon>
    </lineage>
</organism>
<keyword evidence="8" id="KW-0256">Endoplasmic reticulum</keyword>
<reference evidence="17" key="1">
    <citation type="submission" date="2022-03" db="EMBL/GenBank/DDBJ databases">
        <authorList>
            <person name="Tunstrom K."/>
        </authorList>
    </citation>
    <scope>NUCLEOTIDE SEQUENCE</scope>
</reference>
<dbReference type="InterPro" id="IPR001128">
    <property type="entry name" value="Cyt_P450"/>
</dbReference>
<dbReference type="PANTHER" id="PTHR24292:SF100">
    <property type="entry name" value="CYTOCHROME P450 6A16, ISOFORM B-RELATED"/>
    <property type="match status" value="1"/>
</dbReference>
<evidence type="ECO:0000256" key="9">
    <source>
        <dbReference type="ARBA" id="ARBA00022848"/>
    </source>
</evidence>
<evidence type="ECO:0000256" key="7">
    <source>
        <dbReference type="ARBA" id="ARBA00022723"/>
    </source>
</evidence>
<dbReference type="EC" id="1.14.14.1" evidence="5"/>
<dbReference type="PROSITE" id="PS00086">
    <property type="entry name" value="CYTOCHROME_P450"/>
    <property type="match status" value="1"/>
</dbReference>
<evidence type="ECO:0000256" key="6">
    <source>
        <dbReference type="ARBA" id="ARBA00022617"/>
    </source>
</evidence>
<dbReference type="SUPFAM" id="SSF48264">
    <property type="entry name" value="Cytochrome P450"/>
    <property type="match status" value="1"/>
</dbReference>
<keyword evidence="7 15" id="KW-0479">Metal-binding</keyword>
<evidence type="ECO:0000313" key="18">
    <source>
        <dbReference type="Proteomes" id="UP001153954"/>
    </source>
</evidence>
<dbReference type="InterPro" id="IPR050476">
    <property type="entry name" value="Insect_CytP450_Detox"/>
</dbReference>
<evidence type="ECO:0000256" key="1">
    <source>
        <dbReference type="ARBA" id="ARBA00001971"/>
    </source>
</evidence>
<evidence type="ECO:0000256" key="12">
    <source>
        <dbReference type="ARBA" id="ARBA00023033"/>
    </source>
</evidence>
<protein>
    <recommendedName>
        <fullName evidence="5">unspecific monooxygenase</fullName>
        <ecNumber evidence="5">1.14.14.1</ecNumber>
    </recommendedName>
</protein>